<feature type="region of interest" description="Disordered" evidence="1">
    <location>
        <begin position="1"/>
        <end position="115"/>
    </location>
</feature>
<dbReference type="InterPro" id="IPR005312">
    <property type="entry name" value="DUF1759"/>
</dbReference>
<gene>
    <name evidence="2" type="ORF">OBRU01_23521</name>
</gene>
<organism evidence="2 3">
    <name type="scientific">Operophtera brumata</name>
    <name type="common">Winter moth</name>
    <name type="synonym">Phalaena brumata</name>
    <dbReference type="NCBI Taxonomy" id="104452"/>
    <lineage>
        <taxon>Eukaryota</taxon>
        <taxon>Metazoa</taxon>
        <taxon>Ecdysozoa</taxon>
        <taxon>Arthropoda</taxon>
        <taxon>Hexapoda</taxon>
        <taxon>Insecta</taxon>
        <taxon>Pterygota</taxon>
        <taxon>Neoptera</taxon>
        <taxon>Endopterygota</taxon>
        <taxon>Lepidoptera</taxon>
        <taxon>Glossata</taxon>
        <taxon>Ditrysia</taxon>
        <taxon>Geometroidea</taxon>
        <taxon>Geometridae</taxon>
        <taxon>Larentiinae</taxon>
        <taxon>Operophtera</taxon>
    </lineage>
</organism>
<sequence length="572" mass="63340">MPVTRSQAGTSRRPPMEEPVVPQPTPTEASRPTPARPEVPVRPAVGQGLMSEDSDFRISGVASSSDTKGTMTTATGTTDNTMEAQPSERRTRTVGKSKARPASKSASLAEKARKRREVELRAELNRQVLRQAQAAADLARTDMELLRLDEEDAADLDSAVDEPEGRSEGVRDWVEATVDRMSGGGHLGEEGTSEEGRPGDVLAKECAIKLQDPTATAGVKPEDTTPKGMEASGTDALAEAIARAITSVPRSGTVHQPAYMHELPVFDGSCGEWLAFRTVYEDTAPLFSSVQNMARLRKAIRGPAKEAVRSILYSECAPSEVLESLRRRYGRPDALVLAELEKVKNLPRTTENARDVCVFASVINNTVATINGLKKPHYLKSPEMIKVIIDKLPMVLKYRWYDFAAEHEDPDLSLISQFLNREAERCGPYASQEATAKKVIHPQRQSAHAAKERETQLHTCPHCEGSHSLEECKKFRQASVTDRWVIVKKASLCFKCLRTRHWKESCRRPPCKQCRRWHHHLLHEEGKQPDYGPKDQSSSDDSKEGAKEVANNVHLSQVNATKGARAYLKRCL</sequence>
<reference evidence="2 3" key="1">
    <citation type="journal article" date="2015" name="Genome Biol. Evol.">
        <title>The genome of winter moth (Operophtera brumata) provides a genomic perspective on sexual dimorphism and phenology.</title>
        <authorList>
            <person name="Derks M.F."/>
            <person name="Smit S."/>
            <person name="Salis L."/>
            <person name="Schijlen E."/>
            <person name="Bossers A."/>
            <person name="Mateman C."/>
            <person name="Pijl A.S."/>
            <person name="de Ridder D."/>
            <person name="Groenen M.A."/>
            <person name="Visser M.E."/>
            <person name="Megens H.J."/>
        </authorList>
    </citation>
    <scope>NUCLEOTIDE SEQUENCE [LARGE SCALE GENOMIC DNA]</scope>
    <source>
        <strain evidence="2">WM2013NL</strain>
        <tissue evidence="2">Head and thorax</tissue>
    </source>
</reference>
<name>A0A0L7KNT8_OPEBR</name>
<comment type="caution">
    <text evidence="2">The sequence shown here is derived from an EMBL/GenBank/DDBJ whole genome shotgun (WGS) entry which is preliminary data.</text>
</comment>
<dbReference type="AlphaFoldDB" id="A0A0L7KNT8"/>
<feature type="compositionally biased region" description="Low complexity" evidence="1">
    <location>
        <begin position="66"/>
        <end position="82"/>
    </location>
</feature>
<dbReference type="PANTHER" id="PTHR47331:SF5">
    <property type="entry name" value="RIBONUCLEASE H"/>
    <property type="match status" value="1"/>
</dbReference>
<evidence type="ECO:0000313" key="3">
    <source>
        <dbReference type="Proteomes" id="UP000037510"/>
    </source>
</evidence>
<dbReference type="Proteomes" id="UP000037510">
    <property type="component" value="Unassembled WGS sequence"/>
</dbReference>
<feature type="compositionally biased region" description="Low complexity" evidence="1">
    <location>
        <begin position="26"/>
        <end position="45"/>
    </location>
</feature>
<feature type="compositionally biased region" description="Basic residues" evidence="1">
    <location>
        <begin position="92"/>
        <end position="101"/>
    </location>
</feature>
<protein>
    <submittedName>
        <fullName evidence="2">Polyprotein</fullName>
    </submittedName>
</protein>
<dbReference type="Pfam" id="PF03564">
    <property type="entry name" value="DUF1759"/>
    <property type="match status" value="1"/>
</dbReference>
<evidence type="ECO:0000313" key="2">
    <source>
        <dbReference type="EMBL" id="KOB64721.1"/>
    </source>
</evidence>
<feature type="compositionally biased region" description="Polar residues" evidence="1">
    <location>
        <begin position="1"/>
        <end position="10"/>
    </location>
</feature>
<evidence type="ECO:0000256" key="1">
    <source>
        <dbReference type="SAM" id="MobiDB-lite"/>
    </source>
</evidence>
<accession>A0A0L7KNT8</accession>
<keyword evidence="3" id="KW-1185">Reference proteome</keyword>
<dbReference type="EMBL" id="JTDY01008129">
    <property type="protein sequence ID" value="KOB64721.1"/>
    <property type="molecule type" value="Genomic_DNA"/>
</dbReference>
<dbReference type="PANTHER" id="PTHR47331">
    <property type="entry name" value="PHD-TYPE DOMAIN-CONTAINING PROTEIN"/>
    <property type="match status" value="1"/>
</dbReference>
<proteinExistence type="predicted"/>
<feature type="region of interest" description="Disordered" evidence="1">
    <location>
        <begin position="525"/>
        <end position="554"/>
    </location>
</feature>